<keyword evidence="4" id="KW-0347">Helicase</keyword>
<evidence type="ECO:0000256" key="5">
    <source>
        <dbReference type="ARBA" id="ARBA00022840"/>
    </source>
</evidence>
<dbReference type="SUPFAM" id="SSF50249">
    <property type="entry name" value="Nucleic acid-binding proteins"/>
    <property type="match status" value="1"/>
</dbReference>
<dbReference type="CDD" id="cd01038">
    <property type="entry name" value="Endonuclease_DUF559"/>
    <property type="match status" value="1"/>
</dbReference>
<evidence type="ECO:0000256" key="7">
    <source>
        <dbReference type="ARBA" id="ARBA00023204"/>
    </source>
</evidence>
<dbReference type="PANTHER" id="PTHR47964">
    <property type="entry name" value="ATP-DEPENDENT DNA HELICASE HOMOLOG RECG, CHLOROPLASTIC"/>
    <property type="match status" value="1"/>
</dbReference>
<keyword evidence="7" id="KW-0234">DNA repair</keyword>
<evidence type="ECO:0000313" key="12">
    <source>
        <dbReference type="Proteomes" id="UP001303407"/>
    </source>
</evidence>
<dbReference type="Proteomes" id="UP001303407">
    <property type="component" value="Chromosome"/>
</dbReference>
<dbReference type="CDD" id="cd04488">
    <property type="entry name" value="RecG_wedge_OBF"/>
    <property type="match status" value="1"/>
</dbReference>
<evidence type="ECO:0000256" key="6">
    <source>
        <dbReference type="ARBA" id="ARBA00023125"/>
    </source>
</evidence>
<dbReference type="SMART" id="SM00487">
    <property type="entry name" value="DEXDc"/>
    <property type="match status" value="1"/>
</dbReference>
<keyword evidence="3" id="KW-0378">Hydrolase</keyword>
<dbReference type="Pfam" id="PF00271">
    <property type="entry name" value="Helicase_C"/>
    <property type="match status" value="1"/>
</dbReference>
<dbReference type="InterPro" id="IPR007569">
    <property type="entry name" value="DUF559"/>
</dbReference>
<dbReference type="SUPFAM" id="SSF52540">
    <property type="entry name" value="P-loop containing nucleoside triphosphate hydrolases"/>
    <property type="match status" value="3"/>
</dbReference>
<dbReference type="InterPro" id="IPR033454">
    <property type="entry name" value="RecG_wedge"/>
</dbReference>
<feature type="domain" description="Helicase C-terminal" evidence="10">
    <location>
        <begin position="610"/>
        <end position="777"/>
    </location>
</feature>
<keyword evidence="5" id="KW-0067">ATP-binding</keyword>
<dbReference type="PROSITE" id="PS51194">
    <property type="entry name" value="HELICASE_CTER"/>
    <property type="match status" value="1"/>
</dbReference>
<accession>A0ABY9Y240</accession>
<gene>
    <name evidence="11" type="ORF">RHP49_14725</name>
</gene>
<dbReference type="PROSITE" id="PS51192">
    <property type="entry name" value="HELICASE_ATP_BIND_1"/>
    <property type="match status" value="1"/>
</dbReference>
<dbReference type="EMBL" id="CP134536">
    <property type="protein sequence ID" value="WNH12136.1"/>
    <property type="molecule type" value="Genomic_DNA"/>
</dbReference>
<dbReference type="SMART" id="SM00490">
    <property type="entry name" value="HELICc"/>
    <property type="match status" value="1"/>
</dbReference>
<dbReference type="CDD" id="cd17992">
    <property type="entry name" value="DEXHc_RecG"/>
    <property type="match status" value="1"/>
</dbReference>
<evidence type="ECO:0000256" key="1">
    <source>
        <dbReference type="ARBA" id="ARBA00022741"/>
    </source>
</evidence>
<dbReference type="InterPro" id="IPR011545">
    <property type="entry name" value="DEAD/DEAH_box_helicase_dom"/>
</dbReference>
<evidence type="ECO:0000256" key="4">
    <source>
        <dbReference type="ARBA" id="ARBA00022806"/>
    </source>
</evidence>
<feature type="domain" description="Helicase ATP-binding" evidence="9">
    <location>
        <begin position="284"/>
        <end position="455"/>
    </location>
</feature>
<dbReference type="Pfam" id="PF00270">
    <property type="entry name" value="DEAD"/>
    <property type="match status" value="1"/>
</dbReference>
<dbReference type="SUPFAM" id="SSF52980">
    <property type="entry name" value="Restriction endonuclease-like"/>
    <property type="match status" value="1"/>
</dbReference>
<proteinExistence type="predicted"/>
<keyword evidence="6" id="KW-0238">DNA-binding</keyword>
<dbReference type="Gene3D" id="3.40.960.10">
    <property type="entry name" value="VSR Endonuclease"/>
    <property type="match status" value="1"/>
</dbReference>
<evidence type="ECO:0000256" key="8">
    <source>
        <dbReference type="ARBA" id="ARBA00049819"/>
    </source>
</evidence>
<dbReference type="InterPro" id="IPR047216">
    <property type="entry name" value="Endonuclease_DUF559_bact"/>
</dbReference>
<evidence type="ECO:0000256" key="2">
    <source>
        <dbReference type="ARBA" id="ARBA00022763"/>
    </source>
</evidence>
<dbReference type="Pfam" id="PF19833">
    <property type="entry name" value="RecG_dom3_C"/>
    <property type="match status" value="1"/>
</dbReference>
<evidence type="ECO:0000259" key="9">
    <source>
        <dbReference type="PROSITE" id="PS51192"/>
    </source>
</evidence>
<reference evidence="11 12" key="1">
    <citation type="submission" date="2023-09" db="EMBL/GenBank/DDBJ databases">
        <title>Thalassobella suaedae gen. nov., sp. nov., a marine bacterium of the family Flavobacteriaceae isolated from a halophyte Suaeda japonica.</title>
        <authorList>
            <person name="Lee S.Y."/>
            <person name="Hwang C.Y."/>
        </authorList>
    </citation>
    <scope>NUCLEOTIDE SEQUENCE [LARGE SCALE GENOMIC DNA]</scope>
    <source>
        <strain evidence="11 12">HL-DH10</strain>
    </source>
</reference>
<keyword evidence="1" id="KW-0547">Nucleotide-binding</keyword>
<dbReference type="Pfam" id="PF17191">
    <property type="entry name" value="RecG_wedge"/>
    <property type="match status" value="1"/>
</dbReference>
<name>A0ABY9Y240_9FLAO</name>
<dbReference type="Pfam" id="PF04480">
    <property type="entry name" value="DUF559"/>
    <property type="match status" value="1"/>
</dbReference>
<dbReference type="InterPro" id="IPR045562">
    <property type="entry name" value="RecG_dom3_C"/>
</dbReference>
<dbReference type="InterPro" id="IPR001650">
    <property type="entry name" value="Helicase_C-like"/>
</dbReference>
<dbReference type="Gene3D" id="3.40.50.300">
    <property type="entry name" value="P-loop containing nucleotide triphosphate hydrolases"/>
    <property type="match status" value="2"/>
</dbReference>
<dbReference type="PANTHER" id="PTHR47964:SF1">
    <property type="entry name" value="ATP-DEPENDENT DNA HELICASE HOMOLOG RECG, CHLOROPLASTIC"/>
    <property type="match status" value="1"/>
</dbReference>
<evidence type="ECO:0000259" key="10">
    <source>
        <dbReference type="PROSITE" id="PS51194"/>
    </source>
</evidence>
<dbReference type="InterPro" id="IPR014001">
    <property type="entry name" value="Helicase_ATP-bd"/>
</dbReference>
<keyword evidence="12" id="KW-1185">Reference proteome</keyword>
<evidence type="ECO:0000256" key="3">
    <source>
        <dbReference type="ARBA" id="ARBA00022801"/>
    </source>
</evidence>
<dbReference type="InterPro" id="IPR047112">
    <property type="entry name" value="RecG/Mfd"/>
</dbReference>
<protein>
    <recommendedName>
        <fullName evidence="8">Probable DNA 3'-5' helicase RecG</fullName>
    </recommendedName>
</protein>
<dbReference type="InterPro" id="IPR011335">
    <property type="entry name" value="Restrct_endonuc-II-like"/>
</dbReference>
<dbReference type="Gene3D" id="2.40.50.140">
    <property type="entry name" value="Nucleic acid-binding proteins"/>
    <property type="match status" value="1"/>
</dbReference>
<keyword evidence="2" id="KW-0227">DNA damage</keyword>
<dbReference type="InterPro" id="IPR027417">
    <property type="entry name" value="P-loop_NTPase"/>
</dbReference>
<evidence type="ECO:0000313" key="11">
    <source>
        <dbReference type="EMBL" id="WNH12136.1"/>
    </source>
</evidence>
<organism evidence="11 12">
    <name type="scientific">Thalassobellus suaedae</name>
    <dbReference type="NCBI Taxonomy" id="3074124"/>
    <lineage>
        <taxon>Bacteria</taxon>
        <taxon>Pseudomonadati</taxon>
        <taxon>Bacteroidota</taxon>
        <taxon>Flavobacteriia</taxon>
        <taxon>Flavobacteriales</taxon>
        <taxon>Flavobacteriaceae</taxon>
        <taxon>Thalassobellus</taxon>
    </lineage>
</organism>
<sequence>MSVNLQTPIDYLKGVGPNRADLLRKELGIHTYQDLLNLFPNRYIDRTRYYKINQLQRNNADVQIIGKITAFKEVAQKRGKRLVATFQDDTGTMELVWFRGQKWIKENLKINTPYVAFGKTNWFSGKFNMPHPDLELLADHEKNLRVGMQPIYPSTEKLSNKGISNRVMSKIMQQLFIESQGKFVETLSDNLLSELKLISKKEALLNIHFPKNLELLSRAQFRLKFEELFYIQLQLILKNLIHKSKIKGFPFEKVDSYFNTFFSTYLPFELTNAQKRVLKEIRADLGSNAQMNRLLQGDVGSGKTIVAFMSMLIALDNGFQACLMAPTEILSVQHYNGLLELSKNLNIRIEILTGSTKTSKRKKIHEALENGELQILIGTHALLEDKVKFKNLGLAIIDEQHRFGVAQRSKLWKKGPPQSSHWEEAKSIRKKYMTARPSTYKLLKELQVENKKNSTQSESILWECLKNKKLGFKFRRQHIIDEFIADFVNLEKNVIIEIDGGYHNTIEQKEADALRTQILNEIGFKVIRFTNEQVIGDIDNVLRYITNYLESLPSGEISGAHIPPHVLVMTATPIPRTLAMSVYGDLDISIIDELPPGRKSIKTVHRYDNNRLNVFKFIRDEISKGRQIYIVYPLIQESSAMDYKDLMDGYESISRDFPMPEYQISIVHGKMKPADKEFEMQRFIKGETQIMVATTVIEVGVNVPNASVMIIESAERFGLSQLHQLRGRVGRGAEQSYCILMTSHKLSSDSKTRLETMVRTNDGFEIAEVDLRLRGPGDIMGTQQSGVLNLKIADIIKDNDILQSARHYAKKTLHNDPSLTSKENEAILNTYISLGKYKNIWNYIS</sequence>
<dbReference type="RefSeq" id="WP_415862118.1">
    <property type="nucleotide sequence ID" value="NZ_CP134536.1"/>
</dbReference>
<dbReference type="InterPro" id="IPR012340">
    <property type="entry name" value="NA-bd_OB-fold"/>
</dbReference>